<dbReference type="Proteomes" id="UP000181790">
    <property type="component" value="Unassembled WGS sequence"/>
</dbReference>
<dbReference type="EMBL" id="MORL01000007">
    <property type="protein sequence ID" value="OIN58437.1"/>
    <property type="molecule type" value="Genomic_DNA"/>
</dbReference>
<evidence type="ECO:0000313" key="2">
    <source>
        <dbReference type="Proteomes" id="UP000181790"/>
    </source>
</evidence>
<comment type="caution">
    <text evidence="1">The sequence shown here is derived from an EMBL/GenBank/DDBJ whole genome shotgun (WGS) entry which is preliminary data.</text>
</comment>
<proteinExistence type="predicted"/>
<organism evidence="1 2">
    <name type="scientific">Arsenicibacter rosenii</name>
    <dbReference type="NCBI Taxonomy" id="1750698"/>
    <lineage>
        <taxon>Bacteria</taxon>
        <taxon>Pseudomonadati</taxon>
        <taxon>Bacteroidota</taxon>
        <taxon>Cytophagia</taxon>
        <taxon>Cytophagales</taxon>
        <taxon>Spirosomataceae</taxon>
        <taxon>Arsenicibacter</taxon>
    </lineage>
</organism>
<dbReference type="RefSeq" id="WP_071504109.1">
    <property type="nucleotide sequence ID" value="NZ_MORL01000007.1"/>
</dbReference>
<gene>
    <name evidence="1" type="ORF">BLX24_15730</name>
</gene>
<sequence length="86" mass="9749">MVHIITIETQNDTALEQVKAFAKKLGLNVREEHIPEQTRRAVNSIQETQSVHPVLQQLADLERKFPPQQVSKNFDFNSVVDGGINL</sequence>
<protein>
    <submittedName>
        <fullName evidence="1">Uncharacterized protein</fullName>
    </submittedName>
</protein>
<name>A0A1S2VI49_9BACT</name>
<evidence type="ECO:0000313" key="1">
    <source>
        <dbReference type="EMBL" id="OIN58437.1"/>
    </source>
</evidence>
<keyword evidence="2" id="KW-1185">Reference proteome</keyword>
<reference evidence="1 2" key="1">
    <citation type="submission" date="2016-10" db="EMBL/GenBank/DDBJ databases">
        <title>Arsenicibacter rosenii gen. nov., sp. nov., an efficient arsenic-methylating bacterium isolated from an arsenic-contaminated paddy soil.</title>
        <authorList>
            <person name="Huang K."/>
        </authorList>
    </citation>
    <scope>NUCLEOTIDE SEQUENCE [LARGE SCALE GENOMIC DNA]</scope>
    <source>
        <strain evidence="1 2">SM-1</strain>
    </source>
</reference>
<dbReference type="AlphaFoldDB" id="A0A1S2VI49"/>
<accession>A0A1S2VI49</accession>